<evidence type="ECO:0000313" key="1">
    <source>
        <dbReference type="EMBL" id="AND68518.1"/>
    </source>
</evidence>
<evidence type="ECO:0008006" key="3">
    <source>
        <dbReference type="Google" id="ProtNLM"/>
    </source>
</evidence>
<dbReference type="KEGG" id="dtx:ATSB10_10640"/>
<dbReference type="PATRIC" id="fig|445710.3.peg.1061"/>
<dbReference type="RefSeq" id="WP_063671050.1">
    <property type="nucleotide sequence ID" value="NZ_CP014841.1"/>
</dbReference>
<protein>
    <recommendedName>
        <fullName evidence="3">ADP-ribosylation/crystallin J1</fullName>
    </recommendedName>
</protein>
<dbReference type="OrthoDB" id="883590at2"/>
<organism evidence="1 2">
    <name type="scientific">Dyella thiooxydans</name>
    <dbReference type="NCBI Taxonomy" id="445710"/>
    <lineage>
        <taxon>Bacteria</taxon>
        <taxon>Pseudomonadati</taxon>
        <taxon>Pseudomonadota</taxon>
        <taxon>Gammaproteobacteria</taxon>
        <taxon>Lysobacterales</taxon>
        <taxon>Rhodanobacteraceae</taxon>
        <taxon>Dyella</taxon>
    </lineage>
</organism>
<dbReference type="EMBL" id="CP014841">
    <property type="protein sequence ID" value="AND68518.1"/>
    <property type="molecule type" value="Genomic_DNA"/>
</dbReference>
<dbReference type="STRING" id="445710.ATSB10_10640"/>
<dbReference type="Proteomes" id="UP000077255">
    <property type="component" value="Chromosome"/>
</dbReference>
<proteinExistence type="predicted"/>
<dbReference type="AlphaFoldDB" id="A0A160N025"/>
<accession>A0A160N025</accession>
<evidence type="ECO:0000313" key="2">
    <source>
        <dbReference type="Proteomes" id="UP000077255"/>
    </source>
</evidence>
<keyword evidence="2" id="KW-1185">Reference proteome</keyword>
<reference evidence="1 2" key="1">
    <citation type="submission" date="2016-02" db="EMBL/GenBank/DDBJ databases">
        <title>Complete genome sequencing and analysis of ATSB10, Dyella thiooxydans isolated from rhizosphere soil of sunflower (Helianthus annuus L.).</title>
        <authorList>
            <person name="Lee Y."/>
            <person name="Hwangbo K."/>
            <person name="Chung H."/>
            <person name="Yoo J."/>
            <person name="Kim K.Y."/>
            <person name="Sa T.M."/>
            <person name="Um Y."/>
            <person name="Madhaiyan M."/>
        </authorList>
    </citation>
    <scope>NUCLEOTIDE SEQUENCE [LARGE SCALE GENOMIC DNA]</scope>
    <source>
        <strain evidence="1 2">ATSB10</strain>
    </source>
</reference>
<name>A0A160N025_9GAMM</name>
<sequence length="118" mass="13797">MSTTDDLTVMYRPVGPEELELLRQADFRRWPPRLPEQPIFYPVTNEQYAAEIAEKWNVRDSGYGAVTRFQVRKAFVDRYQIQRVGGSHHTEWWVPAEELEELNDNIVGLIEVIGEFTS</sequence>
<gene>
    <name evidence="1" type="ORF">ATSB10_10640</name>
</gene>